<organism evidence="2 3">
    <name type="scientific">Agrocybe chaxingu</name>
    <dbReference type="NCBI Taxonomy" id="84603"/>
    <lineage>
        <taxon>Eukaryota</taxon>
        <taxon>Fungi</taxon>
        <taxon>Dikarya</taxon>
        <taxon>Basidiomycota</taxon>
        <taxon>Agaricomycotina</taxon>
        <taxon>Agaricomycetes</taxon>
        <taxon>Agaricomycetidae</taxon>
        <taxon>Agaricales</taxon>
        <taxon>Agaricineae</taxon>
        <taxon>Strophariaceae</taxon>
        <taxon>Agrocybe</taxon>
    </lineage>
</organism>
<comment type="caution">
    <text evidence="2">The sequence shown here is derived from an EMBL/GenBank/DDBJ whole genome shotgun (WGS) entry which is preliminary data.</text>
</comment>
<keyword evidence="1" id="KW-0812">Transmembrane</keyword>
<keyword evidence="3" id="KW-1185">Reference proteome</keyword>
<name>A0A9W8K336_9AGAR</name>
<dbReference type="Proteomes" id="UP001148786">
    <property type="component" value="Unassembled WGS sequence"/>
</dbReference>
<evidence type="ECO:0000313" key="3">
    <source>
        <dbReference type="Proteomes" id="UP001148786"/>
    </source>
</evidence>
<protein>
    <submittedName>
        <fullName evidence="2">Uncharacterized protein</fullName>
    </submittedName>
</protein>
<evidence type="ECO:0000256" key="1">
    <source>
        <dbReference type="SAM" id="Phobius"/>
    </source>
</evidence>
<reference evidence="2" key="1">
    <citation type="submission" date="2022-07" db="EMBL/GenBank/DDBJ databases">
        <title>Genome Sequence of Agrocybe chaxingu.</title>
        <authorList>
            <person name="Buettner E."/>
        </authorList>
    </citation>
    <scope>NUCLEOTIDE SEQUENCE</scope>
    <source>
        <strain evidence="2">MP-N11</strain>
    </source>
</reference>
<accession>A0A9W8K336</accession>
<dbReference type="AlphaFoldDB" id="A0A9W8K336"/>
<evidence type="ECO:0000313" key="2">
    <source>
        <dbReference type="EMBL" id="KAJ3510690.1"/>
    </source>
</evidence>
<proteinExistence type="predicted"/>
<keyword evidence="1" id="KW-0472">Membrane</keyword>
<dbReference type="EMBL" id="JANKHO010000379">
    <property type="protein sequence ID" value="KAJ3510690.1"/>
    <property type="molecule type" value="Genomic_DNA"/>
</dbReference>
<dbReference type="OrthoDB" id="3350812at2759"/>
<gene>
    <name evidence="2" type="ORF">NLJ89_g4534</name>
</gene>
<feature type="transmembrane region" description="Helical" evidence="1">
    <location>
        <begin position="6"/>
        <end position="27"/>
    </location>
</feature>
<keyword evidence="1" id="KW-1133">Transmembrane helix</keyword>
<sequence length="79" mass="9217">MVDSSILFWCWVVFLLWDTVMLVLIAIPACKAFRWGGNHTMLKVVYQDGVIYYCYIFGPPVPFSLRSSKLNRNSPQLYH</sequence>